<accession>A0AAD9K4F5</accession>
<keyword evidence="2" id="KW-0547">Nucleotide-binding</keyword>
<dbReference type="SMART" id="SM00176">
    <property type="entry name" value="RAN"/>
    <property type="match status" value="1"/>
</dbReference>
<sequence length="202" mass="22421">MAVIEIKLCLLGDSGVGKSSIVHRFVYDSFRPYMENTIGAAFLTKTMIVEGRTYKFQIWDTAGQEKYRALAPMYYRGAAAAIIVYDITRESSFHAVKLWLAELKRHASPNIVLAIAGNKNDLEDLREVSYQEAQDCAKSHGAIMIETSAKSAINVASLFVEIGRRLSNLDMTMSLPSSNSNALNVNQRTGQDVKGRRKCCGF</sequence>
<evidence type="ECO:0000313" key="4">
    <source>
        <dbReference type="Proteomes" id="UP001208570"/>
    </source>
</evidence>
<keyword evidence="4" id="KW-1185">Reference proteome</keyword>
<dbReference type="PROSITE" id="PS51419">
    <property type="entry name" value="RAB"/>
    <property type="match status" value="1"/>
</dbReference>
<dbReference type="Proteomes" id="UP001208570">
    <property type="component" value="Unassembled WGS sequence"/>
</dbReference>
<reference evidence="3" key="1">
    <citation type="journal article" date="2023" name="Mol. Biol. Evol.">
        <title>Third-Generation Sequencing Reveals the Adaptive Role of the Epigenome in Three Deep-Sea Polychaetes.</title>
        <authorList>
            <person name="Perez M."/>
            <person name="Aroh O."/>
            <person name="Sun Y."/>
            <person name="Lan Y."/>
            <person name="Juniper S.K."/>
            <person name="Young C.R."/>
            <person name="Angers B."/>
            <person name="Qian P.Y."/>
        </authorList>
    </citation>
    <scope>NUCLEOTIDE SEQUENCE</scope>
    <source>
        <strain evidence="3">P08H-3</strain>
    </source>
</reference>
<dbReference type="InterPro" id="IPR001806">
    <property type="entry name" value="Small_GTPase"/>
</dbReference>
<comment type="similarity">
    <text evidence="1">Belongs to the small GTPase superfamily. Rab family.</text>
</comment>
<evidence type="ECO:0000256" key="1">
    <source>
        <dbReference type="ARBA" id="ARBA00006270"/>
    </source>
</evidence>
<dbReference type="NCBIfam" id="TIGR00231">
    <property type="entry name" value="small_GTP"/>
    <property type="match status" value="1"/>
</dbReference>
<dbReference type="SUPFAM" id="SSF52540">
    <property type="entry name" value="P-loop containing nucleoside triphosphate hydrolases"/>
    <property type="match status" value="1"/>
</dbReference>
<comment type="caution">
    <text evidence="3">The sequence shown here is derived from an EMBL/GenBank/DDBJ whole genome shotgun (WGS) entry which is preliminary data.</text>
</comment>
<dbReference type="Gene3D" id="3.40.50.300">
    <property type="entry name" value="P-loop containing nucleotide triphosphate hydrolases"/>
    <property type="match status" value="1"/>
</dbReference>
<dbReference type="InterPro" id="IPR027417">
    <property type="entry name" value="P-loop_NTPase"/>
</dbReference>
<dbReference type="GO" id="GO:0005525">
    <property type="term" value="F:GTP binding"/>
    <property type="evidence" value="ECO:0007669"/>
    <property type="project" value="InterPro"/>
</dbReference>
<dbReference type="Pfam" id="PF00071">
    <property type="entry name" value="Ras"/>
    <property type="match status" value="1"/>
</dbReference>
<dbReference type="PROSITE" id="PS51421">
    <property type="entry name" value="RAS"/>
    <property type="match status" value="1"/>
</dbReference>
<dbReference type="SMART" id="SM00174">
    <property type="entry name" value="RHO"/>
    <property type="match status" value="1"/>
</dbReference>
<dbReference type="FunFam" id="3.40.50.300:FF:000808">
    <property type="entry name" value="Small GTP-binding protein, putative"/>
    <property type="match status" value="1"/>
</dbReference>
<dbReference type="EMBL" id="JAODUP010000061">
    <property type="protein sequence ID" value="KAK2164579.1"/>
    <property type="molecule type" value="Genomic_DNA"/>
</dbReference>
<dbReference type="CDD" id="cd01860">
    <property type="entry name" value="Rab5_related"/>
    <property type="match status" value="1"/>
</dbReference>
<dbReference type="PRINTS" id="PR00449">
    <property type="entry name" value="RASTRNSFRMNG"/>
</dbReference>
<name>A0AAD9K4F5_9ANNE</name>
<evidence type="ECO:0000256" key="2">
    <source>
        <dbReference type="ARBA" id="ARBA00022741"/>
    </source>
</evidence>
<proteinExistence type="inferred from homology"/>
<dbReference type="PANTHER" id="PTHR47978">
    <property type="match status" value="1"/>
</dbReference>
<dbReference type="SMART" id="SM00173">
    <property type="entry name" value="RAS"/>
    <property type="match status" value="1"/>
</dbReference>
<evidence type="ECO:0000313" key="3">
    <source>
        <dbReference type="EMBL" id="KAK2164579.1"/>
    </source>
</evidence>
<dbReference type="SMART" id="SM00175">
    <property type="entry name" value="RAB"/>
    <property type="match status" value="1"/>
</dbReference>
<dbReference type="AlphaFoldDB" id="A0AAD9K4F5"/>
<dbReference type="InterPro" id="IPR005225">
    <property type="entry name" value="Small_GTP-bd"/>
</dbReference>
<organism evidence="3 4">
    <name type="scientific">Paralvinella palmiformis</name>
    <dbReference type="NCBI Taxonomy" id="53620"/>
    <lineage>
        <taxon>Eukaryota</taxon>
        <taxon>Metazoa</taxon>
        <taxon>Spiralia</taxon>
        <taxon>Lophotrochozoa</taxon>
        <taxon>Annelida</taxon>
        <taxon>Polychaeta</taxon>
        <taxon>Sedentaria</taxon>
        <taxon>Canalipalpata</taxon>
        <taxon>Terebellida</taxon>
        <taxon>Terebelliformia</taxon>
        <taxon>Alvinellidae</taxon>
        <taxon>Paralvinella</taxon>
    </lineage>
</organism>
<protein>
    <submittedName>
        <fullName evidence="3">Uncharacterized protein</fullName>
    </submittedName>
</protein>
<gene>
    <name evidence="3" type="ORF">LSH36_61g00023</name>
</gene>
<dbReference type="GO" id="GO:0003924">
    <property type="term" value="F:GTPase activity"/>
    <property type="evidence" value="ECO:0007669"/>
    <property type="project" value="InterPro"/>
</dbReference>